<sequence>MSRYRIAVVVGSLRRNSFNRRFAHALARLAPPEFSFEQIKIGDLPLYNQDDDDDPADQVKRLKADITAADGLLFVTPEYNRSVPGVLKNALDHASRPYGESVWKDKPAGVVGVSVGAIGTAVAQQHLRNSLAYLDVPTLGQPEVFLKADGLFDDDGNIGEGRRAFLQDWMDRFVAWVERHAGGAKRESR</sequence>
<keyword evidence="2" id="KW-0285">Flavoprotein</keyword>
<accession>A0ABV4HRS7</accession>
<dbReference type="Pfam" id="PF03358">
    <property type="entry name" value="FMN_red"/>
    <property type="match status" value="1"/>
</dbReference>
<dbReference type="SUPFAM" id="SSF52218">
    <property type="entry name" value="Flavoproteins"/>
    <property type="match status" value="1"/>
</dbReference>
<proteinExistence type="predicted"/>
<dbReference type="Gene3D" id="3.40.50.360">
    <property type="match status" value="1"/>
</dbReference>
<dbReference type="EC" id="1.-.-.-" evidence="4"/>
<evidence type="ECO:0000259" key="3">
    <source>
        <dbReference type="Pfam" id="PF03358"/>
    </source>
</evidence>
<dbReference type="EMBL" id="JBFWIC010000007">
    <property type="protein sequence ID" value="MEZ0474407.1"/>
    <property type="molecule type" value="Genomic_DNA"/>
</dbReference>
<dbReference type="PANTHER" id="PTHR30543">
    <property type="entry name" value="CHROMATE REDUCTASE"/>
    <property type="match status" value="1"/>
</dbReference>
<dbReference type="GO" id="GO:0016491">
    <property type="term" value="F:oxidoreductase activity"/>
    <property type="evidence" value="ECO:0007669"/>
    <property type="project" value="UniProtKB-KW"/>
</dbReference>
<dbReference type="RefSeq" id="WP_370563567.1">
    <property type="nucleotide sequence ID" value="NZ_JBFWIB010000004.1"/>
</dbReference>
<keyword evidence="2" id="KW-0288">FMN</keyword>
<protein>
    <submittedName>
        <fullName evidence="4">NADPH-dependent FMN reductase</fullName>
        <ecNumber evidence="4">1.-.-.-</ecNumber>
    </submittedName>
</protein>
<feature type="domain" description="NADPH-dependent FMN reductase-like" evidence="3">
    <location>
        <begin position="5"/>
        <end position="146"/>
    </location>
</feature>
<evidence type="ECO:0000313" key="4">
    <source>
        <dbReference type="EMBL" id="MEZ0474407.1"/>
    </source>
</evidence>
<comment type="caution">
    <text evidence="4">The sequence shown here is derived from an EMBL/GenBank/DDBJ whole genome shotgun (WGS) entry which is preliminary data.</text>
</comment>
<dbReference type="InterPro" id="IPR005025">
    <property type="entry name" value="FMN_Rdtase-like_dom"/>
</dbReference>
<comment type="cofactor">
    <cofactor evidence="1">
        <name>FMN</name>
        <dbReference type="ChEBI" id="CHEBI:58210"/>
    </cofactor>
</comment>
<evidence type="ECO:0000313" key="5">
    <source>
        <dbReference type="Proteomes" id="UP001566331"/>
    </source>
</evidence>
<evidence type="ECO:0000256" key="1">
    <source>
        <dbReference type="ARBA" id="ARBA00001917"/>
    </source>
</evidence>
<evidence type="ECO:0000256" key="2">
    <source>
        <dbReference type="ARBA" id="ARBA00022643"/>
    </source>
</evidence>
<reference evidence="4 5" key="1">
    <citation type="submission" date="2024-07" db="EMBL/GenBank/DDBJ databases">
        <title>Luteimonas salilacus sp. nov., isolated from the shore soil of Salt Lake in Tibet of China.</title>
        <authorList>
            <person name="Zhang X."/>
            <person name="Li A."/>
        </authorList>
    </citation>
    <scope>NUCLEOTIDE SEQUENCE [LARGE SCALE GENOMIC DNA]</scope>
    <source>
        <strain evidence="4 5">B3-2-R+30</strain>
    </source>
</reference>
<gene>
    <name evidence="4" type="ORF">AB6713_07225</name>
</gene>
<name>A0ABV4HRS7_9GAMM</name>
<dbReference type="InterPro" id="IPR050712">
    <property type="entry name" value="NAD(P)H-dep_reductase"/>
</dbReference>
<organism evidence="4 5">
    <name type="scientific">Luteimonas salinilitoris</name>
    <dbReference type="NCBI Taxonomy" id="3237697"/>
    <lineage>
        <taxon>Bacteria</taxon>
        <taxon>Pseudomonadati</taxon>
        <taxon>Pseudomonadota</taxon>
        <taxon>Gammaproteobacteria</taxon>
        <taxon>Lysobacterales</taxon>
        <taxon>Lysobacteraceae</taxon>
        <taxon>Luteimonas</taxon>
    </lineage>
</organism>
<dbReference type="InterPro" id="IPR029039">
    <property type="entry name" value="Flavoprotein-like_sf"/>
</dbReference>
<keyword evidence="4" id="KW-0560">Oxidoreductase</keyword>
<keyword evidence="5" id="KW-1185">Reference proteome</keyword>
<dbReference type="Proteomes" id="UP001566331">
    <property type="component" value="Unassembled WGS sequence"/>
</dbReference>
<dbReference type="PANTHER" id="PTHR30543:SF21">
    <property type="entry name" value="NAD(P)H-DEPENDENT FMN REDUCTASE LOT6"/>
    <property type="match status" value="1"/>
</dbReference>